<evidence type="ECO:0000256" key="1">
    <source>
        <dbReference type="ARBA" id="ARBA00001947"/>
    </source>
</evidence>
<keyword evidence="5" id="KW-0378">Hydrolase</keyword>
<evidence type="ECO:0000313" key="9">
    <source>
        <dbReference type="Proteomes" id="UP000587462"/>
    </source>
</evidence>
<comment type="caution">
    <text evidence="8">The sequence shown here is derived from an EMBL/GenBank/DDBJ whole genome shotgun (WGS) entry which is preliminary data.</text>
</comment>
<feature type="domain" description="Adenosine deaminase" evidence="7">
    <location>
        <begin position="234"/>
        <end position="442"/>
    </location>
</feature>
<dbReference type="InterPro" id="IPR006330">
    <property type="entry name" value="Ado/ade_deaminase"/>
</dbReference>
<gene>
    <name evidence="8" type="ORF">HG542_23215</name>
</gene>
<evidence type="ECO:0000256" key="6">
    <source>
        <dbReference type="ARBA" id="ARBA00022833"/>
    </source>
</evidence>
<dbReference type="SUPFAM" id="SSF51556">
    <property type="entry name" value="Metallo-dependent hydrolases"/>
    <property type="match status" value="1"/>
</dbReference>
<dbReference type="InterPro" id="IPR032466">
    <property type="entry name" value="Metal_Hydrolase"/>
</dbReference>
<accession>A0A7Y7B7S2</accession>
<sequence>MCTSALLAGGAAEPAAAASATDPTAATAAHLDRIRGDRDRLRAFLHDMPKGADLHNHLSGAASTELLMGFAAHDGLCIEEGSLRAVRPPCAPGARPASDAGRDREFRRRILRAWSMQDFVPGRETGHDHFFATFGKFEAATAGHTGEMLSEVADKAAAQHQFYLETMVSPDEDDVAALARTARPGDSPERLLERMTAGDGLHRLVERTRKQTDRAMAAFRTASRCNTSAPHPGCALPVRFITQVERSAPPAQVFAQLLLGFELTRQDERFVSVNLVAPEDGPVALRDYDLHMRMLESLHARYPATHITLHAGELAPGLVQPEDLRFHIRQAVLTGHAERIGHGVDARWEDDPEDLQRTLADRHVLVEVPLTSNDQILDVSGSRHPFAFYRAHHVPVALATDDEGVSRSDITTEYQRATTTYGLDYRTLKDLARTSLEYAFLPGRSLWTSRDGFTPVPQCARDLPGDRHPSAGCARLLAASPKAQAEWRQEKAFTAFERPYAAARS</sequence>
<dbReference type="GO" id="GO:0006154">
    <property type="term" value="P:adenosine catabolic process"/>
    <property type="evidence" value="ECO:0007669"/>
    <property type="project" value="TreeGrafter"/>
</dbReference>
<dbReference type="GO" id="GO:0005829">
    <property type="term" value="C:cytosol"/>
    <property type="evidence" value="ECO:0007669"/>
    <property type="project" value="TreeGrafter"/>
</dbReference>
<organism evidence="8 9">
    <name type="scientific">Streptomyces morookaense</name>
    <name type="common">Streptoverticillium morookaense</name>
    <dbReference type="NCBI Taxonomy" id="1970"/>
    <lineage>
        <taxon>Bacteria</taxon>
        <taxon>Bacillati</taxon>
        <taxon>Actinomycetota</taxon>
        <taxon>Actinomycetes</taxon>
        <taxon>Kitasatosporales</taxon>
        <taxon>Streptomycetaceae</taxon>
        <taxon>Streptomyces</taxon>
    </lineage>
</organism>
<dbReference type="Proteomes" id="UP000587462">
    <property type="component" value="Unassembled WGS sequence"/>
</dbReference>
<dbReference type="GO" id="GO:0004000">
    <property type="term" value="F:adenosine deaminase activity"/>
    <property type="evidence" value="ECO:0007669"/>
    <property type="project" value="TreeGrafter"/>
</dbReference>
<evidence type="ECO:0000256" key="4">
    <source>
        <dbReference type="ARBA" id="ARBA00022723"/>
    </source>
</evidence>
<protein>
    <recommendedName>
        <fullName evidence="3">adenosine deaminase</fullName>
        <ecNumber evidence="3">3.5.4.4</ecNumber>
    </recommendedName>
</protein>
<keyword evidence="6" id="KW-0862">Zinc</keyword>
<name>A0A7Y7B7S2_STRMO</name>
<dbReference type="EC" id="3.5.4.4" evidence="3"/>
<proteinExistence type="inferred from homology"/>
<dbReference type="GO" id="GO:0046872">
    <property type="term" value="F:metal ion binding"/>
    <property type="evidence" value="ECO:0007669"/>
    <property type="project" value="UniProtKB-KW"/>
</dbReference>
<dbReference type="AlphaFoldDB" id="A0A7Y7B7S2"/>
<dbReference type="PANTHER" id="PTHR11409">
    <property type="entry name" value="ADENOSINE DEAMINASE"/>
    <property type="match status" value="1"/>
</dbReference>
<dbReference type="Gene3D" id="3.20.20.140">
    <property type="entry name" value="Metal-dependent hydrolases"/>
    <property type="match status" value="1"/>
</dbReference>
<dbReference type="PANTHER" id="PTHR11409:SF43">
    <property type="entry name" value="ADENOSINE DEAMINASE"/>
    <property type="match status" value="1"/>
</dbReference>
<dbReference type="EMBL" id="JABBXF010000058">
    <property type="protein sequence ID" value="NVK80547.1"/>
    <property type="molecule type" value="Genomic_DNA"/>
</dbReference>
<evidence type="ECO:0000259" key="7">
    <source>
        <dbReference type="Pfam" id="PF00962"/>
    </source>
</evidence>
<evidence type="ECO:0000256" key="3">
    <source>
        <dbReference type="ARBA" id="ARBA00012784"/>
    </source>
</evidence>
<evidence type="ECO:0000256" key="2">
    <source>
        <dbReference type="ARBA" id="ARBA00006676"/>
    </source>
</evidence>
<comment type="similarity">
    <text evidence="2">Belongs to the metallo-dependent hydrolases superfamily. Adenosine and AMP deaminases family.</text>
</comment>
<dbReference type="Pfam" id="PF00962">
    <property type="entry name" value="A_deaminase"/>
    <property type="match status" value="1"/>
</dbReference>
<keyword evidence="4" id="KW-0479">Metal-binding</keyword>
<keyword evidence="9" id="KW-1185">Reference proteome</keyword>
<evidence type="ECO:0000256" key="5">
    <source>
        <dbReference type="ARBA" id="ARBA00022801"/>
    </source>
</evidence>
<reference evidence="8 9" key="1">
    <citation type="submission" date="2020-04" db="EMBL/GenBank/DDBJ databases">
        <title>Draft Genome Sequence of Streptomyces morookaense DSM 40503, an 8-azaguanine-producing strain.</title>
        <authorList>
            <person name="Qi J."/>
            <person name="Gao J.-M."/>
        </authorList>
    </citation>
    <scope>NUCLEOTIDE SEQUENCE [LARGE SCALE GENOMIC DNA]</scope>
    <source>
        <strain evidence="8 9">DSM 40503</strain>
    </source>
</reference>
<dbReference type="GO" id="GO:0043103">
    <property type="term" value="P:hypoxanthine salvage"/>
    <property type="evidence" value="ECO:0007669"/>
    <property type="project" value="TreeGrafter"/>
</dbReference>
<evidence type="ECO:0000313" key="8">
    <source>
        <dbReference type="EMBL" id="NVK80547.1"/>
    </source>
</evidence>
<dbReference type="GO" id="GO:0046103">
    <property type="term" value="P:inosine biosynthetic process"/>
    <property type="evidence" value="ECO:0007669"/>
    <property type="project" value="TreeGrafter"/>
</dbReference>
<comment type="cofactor">
    <cofactor evidence="1">
        <name>Zn(2+)</name>
        <dbReference type="ChEBI" id="CHEBI:29105"/>
    </cofactor>
</comment>
<dbReference type="InterPro" id="IPR001365">
    <property type="entry name" value="A_deaminase_dom"/>
</dbReference>